<dbReference type="AlphaFoldDB" id="A0A011Q6K3"/>
<reference evidence="1 2" key="1">
    <citation type="submission" date="2014-02" db="EMBL/GenBank/DDBJ databases">
        <title>Expanding our view of genomic diversity in Candidatus Accumulibacter clades.</title>
        <authorList>
            <person name="Skennerton C.T."/>
            <person name="Barr J.J."/>
            <person name="Slater F.R."/>
            <person name="Bond P.L."/>
            <person name="Tyson G.W."/>
        </authorList>
    </citation>
    <scope>NUCLEOTIDE SEQUENCE [LARGE SCALE GENOMIC DNA]</scope>
    <source>
        <strain evidence="2">BA-92</strain>
    </source>
</reference>
<comment type="caution">
    <text evidence="1">The sequence shown here is derived from an EMBL/GenBank/DDBJ whole genome shotgun (WGS) entry which is preliminary data.</text>
</comment>
<accession>A0A011Q6K3</accession>
<dbReference type="EMBL" id="JEMX01000173">
    <property type="protein sequence ID" value="EXI74284.1"/>
    <property type="molecule type" value="Genomic_DNA"/>
</dbReference>
<proteinExistence type="predicted"/>
<evidence type="ECO:0000313" key="2">
    <source>
        <dbReference type="Proteomes" id="UP000021816"/>
    </source>
</evidence>
<sequence>MVSADPASATMRSLASSLTYSVTSAEVSQKRINRDPLARSD</sequence>
<organism evidence="1 2">
    <name type="scientific">Candidatus Accumulibacter appositus</name>
    <dbReference type="NCBI Taxonomy" id="1454003"/>
    <lineage>
        <taxon>Bacteria</taxon>
        <taxon>Pseudomonadati</taxon>
        <taxon>Pseudomonadota</taxon>
        <taxon>Betaproteobacteria</taxon>
        <taxon>Candidatus Accumulibacter</taxon>
    </lineage>
</organism>
<evidence type="ECO:0000313" key="1">
    <source>
        <dbReference type="EMBL" id="EXI74284.1"/>
    </source>
</evidence>
<name>A0A011Q6K3_9PROT</name>
<gene>
    <name evidence="1" type="ORF">AW10_04232</name>
</gene>
<protein>
    <submittedName>
        <fullName evidence="1">Uncharacterized protein</fullName>
    </submittedName>
</protein>
<dbReference type="Proteomes" id="UP000021816">
    <property type="component" value="Unassembled WGS sequence"/>
</dbReference>